<dbReference type="EMBL" id="JASXSV010000001">
    <property type="protein sequence ID" value="MDP0587886.1"/>
    <property type="molecule type" value="Genomic_DNA"/>
</dbReference>
<accession>A0AA90NW04</accession>
<sequence length="1636" mass="185731">MFLNKEIQEVMYFNPDKDLIDLVNIASRVVSCKQGLLDKAPEKVQITMFDIKSNKPLAAVDIVVKDFDEDDIVFAAWDYHFQTKFDFDDKKKVSVSVLTTLGYASLDDSSIKSDINCFKKTKGNEGKDPGDTLEEVIRSCQNLYKIKNRFAFYEKLEKEKSDDKNLMEKIYKVYGSYGALLNEINKKTHIINIIHEKAFDFDYSLGESLGSRSLLTHVEWGKILGKDFTVYDIDSGDNSFFCVVSNAINGNLMVRERFLSTANKLLCRQADAEIEHVTPALVRSVTNNWINEAVCVLLHAKYSKCEVSKLLDLSYESIEYLISRESDRLLDHDKNVISFFGGSVSLFSLVLSTGIPFVVFSTENDGSNVTASLFNPENAWSKWPDLMKVFENSENLIAAENTMVKDVIFISHSGVNKYYLCMKTFDKAKRIDPLLIAEEILLNKTIFPFGSFKNELSRELVGGSNVMSVIDDCFPWNRKVTEENRHDVYMELVKKSIGICFDGNHEIVGSTQESKEYSAEESIGSKPISIVNKEDSDSLDVNISNIFEKMLLDEEEVIDGIEIPVTVTKDLSLGVESLGDIVELGARLAGKDTGGKHKRKYAVNIEEIKKVMTVVFDSVSEQYKQDQCVVDQKIVVNLNKCCSVMQELRDADNLGCPLAPLILGMYQMIHPGNEYLGVNDLVGIIWCFTTAALRGNIQAPACLYWLAKITGSPEAFSLSISLSAILNQYFSDKILTLNFVVTKNESDHIVKECNKLWLPLFLGRWSLQRRDLDAAKLLGEIYPGHSKLGEDSSEWQVDQHISVVDRVSYTAHLAFFYLRRGDKERAMLEFRKAAFAYVWLVQKTDDMSVISRITKAAGVVSMYYVITCNDEGSEKDYLEFGNMRLCLDKSSSDYDFLWTLKSIGSDEEISTITDLVSKVSYFVLRKNEGMVFKTIDDLEQELSMRRYFLDFELFKCCKYIVRNRLELDMSDIGAARSTEHNEVTKPVNLVGKVKNGKGVNRAVNRTKACTGLNNVRSGLVSNKEKRSIISSIESVADHASEVLGSFPDDQFCYSVYNKKCPEVREKSIIMAKECIDLFEKIDIVKDCASKQKIKKMRAGVYDRIWIFLKVLYRCDSGIDFDDSLAKSILKLSLSVFGNCEGDLNNVSDIMIADYLSVKLCCLFLLNPGNYNNMDKNMQVKMVTRLFVCLSDFALELGISMKKLDVGKQRLYSFEMMMLLDNIEDIVDDRNFYLLMIDIICKVVIVDVDEDVLSSALLGYFTKVENEVDCAQRENDYLVVQKHLEHAHNKGIISSEFHTKWKSLVVSPYTDVREKDEKQKEEAANLIAADLIQEEEMEKDEREWKQKCKQEVISCILKRKIRSVSNDGKEHLGAFFPSKDLSTSLQTLNLEGGESYEDENNKKLVFLYEKMLTSEFGVAFEGFCECEREERRQLGSADSLYLAIINMLQFECLVERVKYECPTFLCLSKQSKLIKKYLDEFVKAEKCSKLPSSVSAEQLKASYTEIAPLIVILREKECKINKAIDYAKNAVSILTGFDKNGQDELELLLLQTSQLSERILEAGEIYQNLASILNIRRNVLKNIRSKDTGGSAETRVDIKASDLFKSCNRAIKCVEELKDKLSEFDKINTSKGEIKSS</sequence>
<evidence type="ECO:0000313" key="2">
    <source>
        <dbReference type="Proteomes" id="UP001178148"/>
    </source>
</evidence>
<reference evidence="1 2" key="1">
    <citation type="journal article" date="2023" name="bioRxiv">
        <title>An intranuclear bacterial parasite of deep-sea mussels expresses apoptosis inhibitors acquired from its host.</title>
        <authorList>
            <person name="Gonzalez Porras M.A."/>
            <person name="Assie A."/>
            <person name="Tietjen M."/>
            <person name="Violette M."/>
            <person name="Kleiner M."/>
            <person name="Gruber-Vodicka H."/>
            <person name="Dubilier N."/>
            <person name="Leisch N."/>
        </authorList>
    </citation>
    <scope>NUCLEOTIDE SEQUENCE [LARGE SCALE GENOMIC DNA]</scope>
    <source>
        <strain evidence="1">IAP13</strain>
    </source>
</reference>
<comment type="caution">
    <text evidence="1">The sequence shown here is derived from an EMBL/GenBank/DDBJ whole genome shotgun (WGS) entry which is preliminary data.</text>
</comment>
<protein>
    <submittedName>
        <fullName evidence="1">Uncharacterized protein</fullName>
    </submittedName>
</protein>
<dbReference type="Proteomes" id="UP001178148">
    <property type="component" value="Unassembled WGS sequence"/>
</dbReference>
<evidence type="ECO:0000313" key="1">
    <source>
        <dbReference type="EMBL" id="MDP0587886.1"/>
    </source>
</evidence>
<organism evidence="1 2">
    <name type="scientific">Candidatus Endonucleibacter bathymodioli</name>
    <dbReference type="NCBI Taxonomy" id="539814"/>
    <lineage>
        <taxon>Bacteria</taxon>
        <taxon>Pseudomonadati</taxon>
        <taxon>Pseudomonadota</taxon>
        <taxon>Gammaproteobacteria</taxon>
        <taxon>Oceanospirillales</taxon>
        <taxon>Endozoicomonadaceae</taxon>
        <taxon>Candidatus Endonucleibacter</taxon>
    </lineage>
</organism>
<name>A0AA90NW04_9GAMM</name>
<keyword evidence="2" id="KW-1185">Reference proteome</keyword>
<gene>
    <name evidence="1" type="ORF">QS748_01205</name>
</gene>
<proteinExistence type="predicted"/>